<feature type="region of interest" description="Disordered" evidence="1">
    <location>
        <begin position="1"/>
        <end position="20"/>
    </location>
</feature>
<evidence type="ECO:0000313" key="3">
    <source>
        <dbReference type="Proteomes" id="UP000077315"/>
    </source>
</evidence>
<name>A0A167PPV3_PHYB8</name>
<dbReference type="AlphaFoldDB" id="A0A167PPV3"/>
<protein>
    <submittedName>
        <fullName evidence="2">Uncharacterized protein</fullName>
    </submittedName>
</protein>
<sequence>MAQPPKIPSSPNQISSTAPIDPIDEFLVNFTENYKRNLPPSKAPKTSDSLTQSQDQNPDGLFTSIKRSPDIIPDSPLCFCKLPASKTDTPAFGIIFECHHFDFEQRLPKHKNGRYVCAFHVHERPWNKFRKQLKNTGSIDSYDFELDVCPVFNYTSCVILETFNRYLKRPCFPIKCFCELDAVVKRVDKDGKKKLALTCPNFFIDGARPKCSWYLYAEQVAYESPGYSIHTIRVKEPTTECPHQ</sequence>
<dbReference type="OrthoDB" id="1711136at2759"/>
<dbReference type="RefSeq" id="XP_018296366.1">
    <property type="nucleotide sequence ID" value="XM_018430399.1"/>
</dbReference>
<feature type="compositionally biased region" description="Polar residues" evidence="1">
    <location>
        <begin position="44"/>
        <end position="57"/>
    </location>
</feature>
<organism evidence="2 3">
    <name type="scientific">Phycomyces blakesleeanus (strain ATCC 8743b / DSM 1359 / FGSC 10004 / NBRC 33097 / NRRL 1555)</name>
    <dbReference type="NCBI Taxonomy" id="763407"/>
    <lineage>
        <taxon>Eukaryota</taxon>
        <taxon>Fungi</taxon>
        <taxon>Fungi incertae sedis</taxon>
        <taxon>Mucoromycota</taxon>
        <taxon>Mucoromycotina</taxon>
        <taxon>Mucoromycetes</taxon>
        <taxon>Mucorales</taxon>
        <taxon>Phycomycetaceae</taxon>
        <taxon>Phycomyces</taxon>
    </lineage>
</organism>
<feature type="region of interest" description="Disordered" evidence="1">
    <location>
        <begin position="35"/>
        <end position="65"/>
    </location>
</feature>
<accession>A0A167PPV3</accession>
<gene>
    <name evidence="2" type="ORF">PHYBLDRAFT_140424</name>
</gene>
<proteinExistence type="predicted"/>
<evidence type="ECO:0000256" key="1">
    <source>
        <dbReference type="SAM" id="MobiDB-lite"/>
    </source>
</evidence>
<dbReference type="STRING" id="763407.A0A167PPV3"/>
<keyword evidence="3" id="KW-1185">Reference proteome</keyword>
<feature type="compositionally biased region" description="Polar residues" evidence="1">
    <location>
        <begin position="9"/>
        <end position="18"/>
    </location>
</feature>
<dbReference type="Proteomes" id="UP000077315">
    <property type="component" value="Unassembled WGS sequence"/>
</dbReference>
<dbReference type="InParanoid" id="A0A167PPV3"/>
<dbReference type="EMBL" id="KV440973">
    <property type="protein sequence ID" value="OAD78326.1"/>
    <property type="molecule type" value="Genomic_DNA"/>
</dbReference>
<dbReference type="GeneID" id="28991305"/>
<evidence type="ECO:0000313" key="2">
    <source>
        <dbReference type="EMBL" id="OAD78326.1"/>
    </source>
</evidence>
<dbReference type="VEuPathDB" id="FungiDB:PHYBLDRAFT_140424"/>
<reference evidence="3" key="1">
    <citation type="submission" date="2015-06" db="EMBL/GenBank/DDBJ databases">
        <title>Expansion of signal transduction pathways in fungi by whole-genome duplication.</title>
        <authorList>
            <consortium name="DOE Joint Genome Institute"/>
            <person name="Corrochano L.M."/>
            <person name="Kuo A."/>
            <person name="Marcet-Houben M."/>
            <person name="Polaino S."/>
            <person name="Salamov A."/>
            <person name="Villalobos J.M."/>
            <person name="Alvarez M.I."/>
            <person name="Avalos J."/>
            <person name="Benito E.P."/>
            <person name="Benoit I."/>
            <person name="Burger G."/>
            <person name="Camino L.P."/>
            <person name="Canovas D."/>
            <person name="Cerda-Olmedo E."/>
            <person name="Cheng J.-F."/>
            <person name="Dominguez A."/>
            <person name="Elias M."/>
            <person name="Eslava A.P."/>
            <person name="Glaser F."/>
            <person name="Grimwood J."/>
            <person name="Gutierrez G."/>
            <person name="Heitman J."/>
            <person name="Henrissat B."/>
            <person name="Iturriaga E.A."/>
            <person name="Lang B.F."/>
            <person name="Lavin J.L."/>
            <person name="Lee S."/>
            <person name="Li W."/>
            <person name="Lindquist E."/>
            <person name="Lopez-Garcia S."/>
            <person name="Luque E.M."/>
            <person name="Marcos A.T."/>
            <person name="Martin J."/>
            <person name="McCluskey K."/>
            <person name="Medina H.R."/>
            <person name="Miralles-Duran A."/>
            <person name="Miyazaki A."/>
            <person name="Munoz-Torres E."/>
            <person name="Oguiza J.A."/>
            <person name="Ohm R."/>
            <person name="Olmedo M."/>
            <person name="Orejas M."/>
            <person name="Ortiz-Castellanos L."/>
            <person name="Pisabarro A.G."/>
            <person name="Rodriguez-Romero J."/>
            <person name="Ruiz-Herrera J."/>
            <person name="Ruiz-Vazquez R."/>
            <person name="Sanz C."/>
            <person name="Schackwitz W."/>
            <person name="Schmutz J."/>
            <person name="Shahriari M."/>
            <person name="Shelest E."/>
            <person name="Silva-Franco F."/>
            <person name="Soanes D."/>
            <person name="Syed K."/>
            <person name="Tagua V.G."/>
            <person name="Talbot N.J."/>
            <person name="Thon M."/>
            <person name="De vries R.P."/>
            <person name="Wiebenga A."/>
            <person name="Yadav J.S."/>
            <person name="Braun E.L."/>
            <person name="Baker S."/>
            <person name="Garre V."/>
            <person name="Horwitz B."/>
            <person name="Torres-Martinez S."/>
            <person name="Idnurm A."/>
            <person name="Herrera-Estrella A."/>
            <person name="Gabaldon T."/>
            <person name="Grigoriev I.V."/>
        </authorList>
    </citation>
    <scope>NUCLEOTIDE SEQUENCE [LARGE SCALE GENOMIC DNA]</scope>
    <source>
        <strain evidence="3">NRRL 1555(-)</strain>
    </source>
</reference>